<reference evidence="1 2" key="1">
    <citation type="journal article" date="2017" name="Int. J. Syst. Evol. Microbiol.">
        <title>Achromobacter aloeverae sp. nov., isolated from the root of Aloe vera (L.) Burm.f.</title>
        <authorList>
            <person name="Kuncharoen N."/>
            <person name="Muramatsu Y."/>
            <person name="Shibata C."/>
            <person name="Kamakura Y."/>
            <person name="Nakagawa Y."/>
            <person name="Tanasupawat S."/>
        </authorList>
    </citation>
    <scope>NUCLEOTIDE SEQUENCE [LARGE SCALE GENOMIC DNA]</scope>
    <source>
        <strain evidence="1 2">AVA-1</strain>
    </source>
</reference>
<accession>A0A4Q1HPI4</accession>
<proteinExistence type="predicted"/>
<comment type="caution">
    <text evidence="1">The sequence shown here is derived from an EMBL/GenBank/DDBJ whole genome shotgun (WGS) entry which is preliminary data.</text>
</comment>
<protein>
    <submittedName>
        <fullName evidence="1">Uncharacterized protein</fullName>
    </submittedName>
</protein>
<dbReference type="Proteomes" id="UP000290849">
    <property type="component" value="Unassembled WGS sequence"/>
</dbReference>
<gene>
    <name evidence="1" type="ORF">C7R54_00420</name>
</gene>
<evidence type="ECO:0000313" key="1">
    <source>
        <dbReference type="EMBL" id="RXN92266.1"/>
    </source>
</evidence>
<evidence type="ECO:0000313" key="2">
    <source>
        <dbReference type="Proteomes" id="UP000290849"/>
    </source>
</evidence>
<dbReference type="EMBL" id="PYAL01000001">
    <property type="protein sequence ID" value="RXN92266.1"/>
    <property type="molecule type" value="Genomic_DNA"/>
</dbReference>
<dbReference type="OrthoDB" id="8687539at2"/>
<sequence length="78" mass="8805">METIDIQGPTHVATIDVGALVGPSDTILLRISRSENGAEAKEDSSEVFLLSHDQVEDLVTKLRKSLRWIDEKPYERFH</sequence>
<organism evidence="1 2">
    <name type="scientific">Achromobacter aloeverae</name>
    <dbReference type="NCBI Taxonomy" id="1750518"/>
    <lineage>
        <taxon>Bacteria</taxon>
        <taxon>Pseudomonadati</taxon>
        <taxon>Pseudomonadota</taxon>
        <taxon>Betaproteobacteria</taxon>
        <taxon>Burkholderiales</taxon>
        <taxon>Alcaligenaceae</taxon>
        <taxon>Achromobacter</taxon>
    </lineage>
</organism>
<name>A0A4Q1HPI4_9BURK</name>
<dbReference type="RefSeq" id="WP_129148229.1">
    <property type="nucleotide sequence ID" value="NZ_JBHSDO010000016.1"/>
</dbReference>
<keyword evidence="2" id="KW-1185">Reference proteome</keyword>
<dbReference type="AlphaFoldDB" id="A0A4Q1HPI4"/>